<comment type="caution">
    <text evidence="4">The sequence shown here is derived from an EMBL/GenBank/DDBJ whole genome shotgun (WGS) entry which is preliminary data.</text>
</comment>
<evidence type="ECO:0000313" key="5">
    <source>
        <dbReference type="Proteomes" id="UP001607157"/>
    </source>
</evidence>
<dbReference type="EMBL" id="JBIHMM010000001">
    <property type="protein sequence ID" value="MFH0253273.1"/>
    <property type="molecule type" value="Genomic_DNA"/>
</dbReference>
<name>A0ABW7I5B3_9RHOB</name>
<evidence type="ECO:0000256" key="2">
    <source>
        <dbReference type="ARBA" id="ARBA00023315"/>
    </source>
</evidence>
<reference evidence="4 5" key="1">
    <citation type="submission" date="2024-10" db="EMBL/GenBank/DDBJ databases">
        <authorList>
            <person name="Yang X.-N."/>
        </authorList>
    </citation>
    <scope>NUCLEOTIDE SEQUENCE [LARGE SCALE GENOMIC DNA]</scope>
    <source>
        <strain evidence="4 5">CAU 1059</strain>
    </source>
</reference>
<dbReference type="Proteomes" id="UP001607157">
    <property type="component" value="Unassembled WGS sequence"/>
</dbReference>
<protein>
    <submittedName>
        <fullName evidence="4">GNAT family N-acetyltransferase</fullName>
        <ecNumber evidence="4">2.3.1.-</ecNumber>
    </submittedName>
</protein>
<evidence type="ECO:0000313" key="4">
    <source>
        <dbReference type="EMBL" id="MFH0253273.1"/>
    </source>
</evidence>
<evidence type="ECO:0000256" key="1">
    <source>
        <dbReference type="ARBA" id="ARBA00022679"/>
    </source>
</evidence>
<dbReference type="PANTHER" id="PTHR43877">
    <property type="entry name" value="AMINOALKYLPHOSPHONATE N-ACETYLTRANSFERASE-RELATED-RELATED"/>
    <property type="match status" value="1"/>
</dbReference>
<dbReference type="GO" id="GO:0016746">
    <property type="term" value="F:acyltransferase activity"/>
    <property type="evidence" value="ECO:0007669"/>
    <property type="project" value="UniProtKB-KW"/>
</dbReference>
<accession>A0ABW7I5B3</accession>
<dbReference type="CDD" id="cd04301">
    <property type="entry name" value="NAT_SF"/>
    <property type="match status" value="1"/>
</dbReference>
<dbReference type="InterPro" id="IPR000182">
    <property type="entry name" value="GNAT_dom"/>
</dbReference>
<gene>
    <name evidence="4" type="ORF">ACGRVM_05190</name>
</gene>
<dbReference type="InterPro" id="IPR016181">
    <property type="entry name" value="Acyl_CoA_acyltransferase"/>
</dbReference>
<dbReference type="PANTHER" id="PTHR43877:SF1">
    <property type="entry name" value="ACETYLTRANSFERASE"/>
    <property type="match status" value="1"/>
</dbReference>
<proteinExistence type="predicted"/>
<dbReference type="PROSITE" id="PS51186">
    <property type="entry name" value="GNAT"/>
    <property type="match status" value="1"/>
</dbReference>
<keyword evidence="2 4" id="KW-0012">Acyltransferase</keyword>
<dbReference type="SUPFAM" id="SSF55729">
    <property type="entry name" value="Acyl-CoA N-acyltransferases (Nat)"/>
    <property type="match status" value="1"/>
</dbReference>
<dbReference type="Pfam" id="PF00583">
    <property type="entry name" value="Acetyltransf_1"/>
    <property type="match status" value="1"/>
</dbReference>
<keyword evidence="1 4" id="KW-0808">Transferase</keyword>
<evidence type="ECO:0000259" key="3">
    <source>
        <dbReference type="PROSITE" id="PS51186"/>
    </source>
</evidence>
<dbReference type="Gene3D" id="3.40.630.30">
    <property type="match status" value="1"/>
</dbReference>
<organism evidence="4 5">
    <name type="scientific">Roseovarius aquimarinus</name>
    <dbReference type="NCBI Taxonomy" id="1229156"/>
    <lineage>
        <taxon>Bacteria</taxon>
        <taxon>Pseudomonadati</taxon>
        <taxon>Pseudomonadota</taxon>
        <taxon>Alphaproteobacteria</taxon>
        <taxon>Rhodobacterales</taxon>
        <taxon>Roseobacteraceae</taxon>
        <taxon>Roseovarius</taxon>
    </lineage>
</organism>
<dbReference type="EC" id="2.3.1.-" evidence="4"/>
<sequence length="246" mass="25991">MTRPLPDAARLYEVIEATWPPAARWTEGAWTLRDGQGGGKRVSAATANGDVAKSDLPVAEAAMRKMGQAPLFMLRAGEEALDALLAGAGYAVVDPVNIHAIRLADLHLPAPERLAAFHLWEPLAIQCDIWAAGGIGPARIEVMRRAAGPKTALLGRLDGRAVATGFAAIHEGTAMVHALEVLPEAQRRGVGRTLMAEAARWARAEGAETLSVICTAANAAANALYSGIGMAHLGRYHYRQHRGSAS</sequence>
<dbReference type="InterPro" id="IPR050832">
    <property type="entry name" value="Bact_Acetyltransf"/>
</dbReference>
<keyword evidence="5" id="KW-1185">Reference proteome</keyword>
<feature type="domain" description="N-acetyltransferase" evidence="3">
    <location>
        <begin position="96"/>
        <end position="246"/>
    </location>
</feature>
<dbReference type="RefSeq" id="WP_377168000.1">
    <property type="nucleotide sequence ID" value="NZ_JBHTJC010000001.1"/>
</dbReference>